<keyword evidence="2" id="KW-1185">Reference proteome</keyword>
<gene>
    <name evidence="1" type="ORF">EBB_10545</name>
</gene>
<accession>A0ABR9DCY2</accession>
<comment type="caution">
    <text evidence="1">The sequence shown here is derived from an EMBL/GenBank/DDBJ whole genome shotgun (WGS) entry which is preliminary data.</text>
</comment>
<evidence type="ECO:0000313" key="1">
    <source>
        <dbReference type="EMBL" id="MBD9360959.1"/>
    </source>
</evidence>
<reference evidence="1 2" key="1">
    <citation type="submission" date="2020-09" db="EMBL/GenBank/DDBJ databases">
        <title>Methylomonas albis sp. nov. and Methylomonas fluvii sp. nov.: Two cold-adapted methanotrophs from the River Elbe and an amended description of Methylovulum psychrotolerans strain Eb1.</title>
        <authorList>
            <person name="Bussmann I.K."/>
            <person name="Klings K.-W."/>
            <person name="Warnstedt J."/>
            <person name="Hoppert M."/>
            <person name="Saborowski A."/>
            <person name="Horn F."/>
            <person name="Liebner S."/>
        </authorList>
    </citation>
    <scope>NUCLEOTIDE SEQUENCE [LARGE SCALE GENOMIC DNA]</scope>
    <source>
        <strain evidence="1 2">EbB</strain>
    </source>
</reference>
<sequence length="91" mass="9255">MSNKTTRISADEISAFAAQGIERALQAREAAGVELNQEQLDQVSGGLSVVLSKGIIAGGPWFDQFKGLNTGIINPTAGGLASGIQGATLLG</sequence>
<protein>
    <submittedName>
        <fullName evidence="1">Uncharacterized protein</fullName>
    </submittedName>
</protein>
<dbReference type="RefSeq" id="WP_192393835.1">
    <property type="nucleotide sequence ID" value="NZ_CAJHIU010000002.1"/>
</dbReference>
<dbReference type="EMBL" id="JACXST010000002">
    <property type="protein sequence ID" value="MBD9360959.1"/>
    <property type="molecule type" value="Genomic_DNA"/>
</dbReference>
<dbReference type="Proteomes" id="UP000641152">
    <property type="component" value="Unassembled WGS sequence"/>
</dbReference>
<organism evidence="1 2">
    <name type="scientific">Methylomonas fluvii</name>
    <dbReference type="NCBI Taxonomy" id="1854564"/>
    <lineage>
        <taxon>Bacteria</taxon>
        <taxon>Pseudomonadati</taxon>
        <taxon>Pseudomonadota</taxon>
        <taxon>Gammaproteobacteria</taxon>
        <taxon>Methylococcales</taxon>
        <taxon>Methylococcaceae</taxon>
        <taxon>Methylomonas</taxon>
    </lineage>
</organism>
<evidence type="ECO:0000313" key="2">
    <source>
        <dbReference type="Proteomes" id="UP000641152"/>
    </source>
</evidence>
<proteinExistence type="predicted"/>
<name>A0ABR9DCY2_9GAMM</name>